<comment type="caution">
    <text evidence="2">The sequence shown here is derived from an EMBL/GenBank/DDBJ whole genome shotgun (WGS) entry which is preliminary data.</text>
</comment>
<keyword evidence="3" id="KW-1185">Reference proteome</keyword>
<dbReference type="GO" id="GO:0030424">
    <property type="term" value="C:axon"/>
    <property type="evidence" value="ECO:0007669"/>
    <property type="project" value="TreeGrafter"/>
</dbReference>
<dbReference type="PANTHER" id="PTHR14113:SF14">
    <property type="entry name" value="PROTEIN BASSOON"/>
    <property type="match status" value="1"/>
</dbReference>
<proteinExistence type="predicted"/>
<dbReference type="PANTHER" id="PTHR14113">
    <property type="entry name" value="PICCOLO/BASSOON"/>
    <property type="match status" value="1"/>
</dbReference>
<protein>
    <recommendedName>
        <fullName evidence="4">Protein bassoon</fullName>
    </recommendedName>
</protein>
<feature type="compositionally biased region" description="Basic and acidic residues" evidence="1">
    <location>
        <begin position="225"/>
        <end position="239"/>
    </location>
</feature>
<feature type="compositionally biased region" description="Polar residues" evidence="1">
    <location>
        <begin position="648"/>
        <end position="662"/>
    </location>
</feature>
<feature type="compositionally biased region" description="Basic and acidic residues" evidence="1">
    <location>
        <begin position="485"/>
        <end position="500"/>
    </location>
</feature>
<feature type="compositionally biased region" description="Low complexity" evidence="1">
    <location>
        <begin position="362"/>
        <end position="379"/>
    </location>
</feature>
<feature type="compositionally biased region" description="Basic and acidic residues" evidence="1">
    <location>
        <begin position="102"/>
        <end position="112"/>
    </location>
</feature>
<dbReference type="GO" id="GO:0035418">
    <property type="term" value="P:protein localization to synapse"/>
    <property type="evidence" value="ECO:0007669"/>
    <property type="project" value="TreeGrafter"/>
</dbReference>
<dbReference type="GO" id="GO:0098982">
    <property type="term" value="C:GABA-ergic synapse"/>
    <property type="evidence" value="ECO:0007669"/>
    <property type="project" value="TreeGrafter"/>
</dbReference>
<dbReference type="Proteomes" id="UP001221898">
    <property type="component" value="Unassembled WGS sequence"/>
</dbReference>
<feature type="compositionally biased region" description="Acidic residues" evidence="1">
    <location>
        <begin position="173"/>
        <end position="182"/>
    </location>
</feature>
<evidence type="ECO:0000256" key="1">
    <source>
        <dbReference type="SAM" id="MobiDB-lite"/>
    </source>
</evidence>
<dbReference type="AlphaFoldDB" id="A0AAD7SCS3"/>
<evidence type="ECO:0000313" key="3">
    <source>
        <dbReference type="Proteomes" id="UP001221898"/>
    </source>
</evidence>
<dbReference type="GO" id="GO:0048788">
    <property type="term" value="C:cytoskeleton of presynaptic active zone"/>
    <property type="evidence" value="ECO:0007669"/>
    <property type="project" value="TreeGrafter"/>
</dbReference>
<dbReference type="GO" id="GO:0098882">
    <property type="term" value="F:structural constituent of presynaptic active zone"/>
    <property type="evidence" value="ECO:0007669"/>
    <property type="project" value="TreeGrafter"/>
</dbReference>
<evidence type="ECO:0000313" key="2">
    <source>
        <dbReference type="EMBL" id="KAJ8400165.1"/>
    </source>
</evidence>
<feature type="region of interest" description="Disordered" evidence="1">
    <location>
        <begin position="1"/>
        <end position="507"/>
    </location>
</feature>
<reference evidence="2" key="1">
    <citation type="journal article" date="2023" name="Science">
        <title>Genome structures resolve the early diversification of teleost fishes.</title>
        <authorList>
            <person name="Parey E."/>
            <person name="Louis A."/>
            <person name="Montfort J."/>
            <person name="Bouchez O."/>
            <person name="Roques C."/>
            <person name="Iampietro C."/>
            <person name="Lluch J."/>
            <person name="Castinel A."/>
            <person name="Donnadieu C."/>
            <person name="Desvignes T."/>
            <person name="Floi Bucao C."/>
            <person name="Jouanno E."/>
            <person name="Wen M."/>
            <person name="Mejri S."/>
            <person name="Dirks R."/>
            <person name="Jansen H."/>
            <person name="Henkel C."/>
            <person name="Chen W.J."/>
            <person name="Zahm M."/>
            <person name="Cabau C."/>
            <person name="Klopp C."/>
            <person name="Thompson A.W."/>
            <person name="Robinson-Rechavi M."/>
            <person name="Braasch I."/>
            <person name="Lecointre G."/>
            <person name="Bobe J."/>
            <person name="Postlethwait J.H."/>
            <person name="Berthelot C."/>
            <person name="Roest Crollius H."/>
            <person name="Guiguen Y."/>
        </authorList>
    </citation>
    <scope>NUCLEOTIDE SEQUENCE</scope>
    <source>
        <strain evidence="2">NC1722</strain>
    </source>
</reference>
<sequence>MSGSLADAPPPQPSPKHQPMGSPQYQAPANQQQQSLQKGPNQQPGLWPSGQPQQQRPAPGEEGSKPGLPDVTRSPQSLSDTGYSSDGISSSHSEITGLIQEEGVKLSERGVSEHSPPSPSEITKLESSMRPLLESKTTAEQERGRGRHQRGGEARDADDRKQRPHSLSVGQGEEAEEDAEDWDRERRRGSSAESSDDLSCRLRHDYVEDSSESGVSPLPIRQRKGLRDATDEEFMRRQIMEMSADEDEIEEDEGYGYVKPKKSHKHAGDSGKEKRRLTQHSNSYEEDSKGVVDDGEDGLMAAQGGLRRFKTIELNNSNSYNRDIELSAENDLTLDREPELEMESLTGSPDERSRGEYSSTLPATTPSYTSGTSPTSVSSMEEDSDSSPSRRQRLEEAKQQRKARHRSHGPLLPTIEDSSEEDELREEEELLREQEKMREVEQQRIRSTARKTKRDKEELRAQRRRERSKTPPSNLSPIEDASPTEELRQAAEMEELHRSSCSEYSPSIDSEAEGFEMMASKLYKSGSEYNLPTFMSLYSPTEKPTAISPSSIDKPLKSAEEVYEEMMRKAEMLQKQQRQVRQGSAKLGEEGQGAQHRQGDGYSRQAGAPQPAYRNGIPTKIHQSSSQDAKQLLDTGFAKLLEQNNALLTPGTSPTQLSSPVSFSGHESGGRGQASVPDVRVTQHFVKEGQKDRIGVQAPKTGVIPMATTTAATYGVYTRDTGAMSQTTVGQTVNTTQSSAYVCQMGTATAEPYSFSIQNGRYRALQKNSNPSWFGCCLPSIRSWDPVAAQSCFTTPLQTAVLTGFSLHGDNIGV</sequence>
<feature type="compositionally biased region" description="Basic and acidic residues" evidence="1">
    <location>
        <begin position="431"/>
        <end position="444"/>
    </location>
</feature>
<feature type="compositionally biased region" description="Acidic residues" evidence="1">
    <location>
        <begin position="243"/>
        <end position="254"/>
    </location>
</feature>
<feature type="compositionally biased region" description="Basic and acidic residues" evidence="1">
    <location>
        <begin position="198"/>
        <end position="207"/>
    </location>
</feature>
<name>A0AAD7SCS3_9TELE</name>
<feature type="region of interest" description="Disordered" evidence="1">
    <location>
        <begin position="572"/>
        <end position="629"/>
    </location>
</feature>
<feature type="compositionally biased region" description="Basic and acidic residues" evidence="1">
    <location>
        <begin position="137"/>
        <end position="161"/>
    </location>
</feature>
<evidence type="ECO:0008006" key="4">
    <source>
        <dbReference type="Google" id="ProtNLM"/>
    </source>
</evidence>
<feature type="compositionally biased region" description="Low complexity" evidence="1">
    <location>
        <begin position="17"/>
        <end position="37"/>
    </location>
</feature>
<feature type="region of interest" description="Disordered" evidence="1">
    <location>
        <begin position="648"/>
        <end position="676"/>
    </location>
</feature>
<dbReference type="EMBL" id="JAINUG010000078">
    <property type="protein sequence ID" value="KAJ8400165.1"/>
    <property type="molecule type" value="Genomic_DNA"/>
</dbReference>
<organism evidence="2 3">
    <name type="scientific">Aldrovandia affinis</name>
    <dbReference type="NCBI Taxonomy" id="143900"/>
    <lineage>
        <taxon>Eukaryota</taxon>
        <taxon>Metazoa</taxon>
        <taxon>Chordata</taxon>
        <taxon>Craniata</taxon>
        <taxon>Vertebrata</taxon>
        <taxon>Euteleostomi</taxon>
        <taxon>Actinopterygii</taxon>
        <taxon>Neopterygii</taxon>
        <taxon>Teleostei</taxon>
        <taxon>Notacanthiformes</taxon>
        <taxon>Halosauridae</taxon>
        <taxon>Aldrovandia</taxon>
    </lineage>
</organism>
<feature type="compositionally biased region" description="Acidic residues" evidence="1">
    <location>
        <begin position="417"/>
        <end position="430"/>
    </location>
</feature>
<dbReference type="InterPro" id="IPR052098">
    <property type="entry name" value="Presynaptic_Scaffold_Bsn/Pclo"/>
</dbReference>
<gene>
    <name evidence="2" type="ORF">AAFF_G00398590</name>
</gene>
<feature type="compositionally biased region" description="Low complexity" evidence="1">
    <location>
        <begin position="79"/>
        <end position="96"/>
    </location>
</feature>
<accession>A0AAD7SCS3</accession>
<dbReference type="GO" id="GO:1904071">
    <property type="term" value="P:presynaptic active zone assembly"/>
    <property type="evidence" value="ECO:0007669"/>
    <property type="project" value="TreeGrafter"/>
</dbReference>
<dbReference type="GO" id="GO:0098978">
    <property type="term" value="C:glutamatergic synapse"/>
    <property type="evidence" value="ECO:0007669"/>
    <property type="project" value="TreeGrafter"/>
</dbReference>
<feature type="compositionally biased region" description="Polar residues" evidence="1">
    <location>
        <begin position="38"/>
        <end position="56"/>
    </location>
</feature>